<feature type="compositionally biased region" description="Basic and acidic residues" evidence="16">
    <location>
        <begin position="1416"/>
        <end position="1432"/>
    </location>
</feature>
<keyword evidence="10" id="KW-0805">Transcription regulation</keyword>
<feature type="domain" description="C2H2-type" evidence="17">
    <location>
        <begin position="16"/>
        <end position="38"/>
    </location>
</feature>
<feature type="compositionally biased region" description="Basic and acidic residues" evidence="16">
    <location>
        <begin position="1225"/>
        <end position="1234"/>
    </location>
</feature>
<keyword evidence="8" id="KW-0221">Differentiation</keyword>
<evidence type="ECO:0000313" key="18">
    <source>
        <dbReference type="Proteomes" id="UP000504606"/>
    </source>
</evidence>
<evidence type="ECO:0000256" key="10">
    <source>
        <dbReference type="ARBA" id="ARBA00023015"/>
    </source>
</evidence>
<keyword evidence="14" id="KW-0539">Nucleus</keyword>
<reference evidence="19" key="1">
    <citation type="submission" date="2025-08" db="UniProtKB">
        <authorList>
            <consortium name="RefSeq"/>
        </authorList>
    </citation>
    <scope>IDENTIFICATION</scope>
    <source>
        <tissue evidence="19">Whole organism</tissue>
    </source>
</reference>
<evidence type="ECO:0000259" key="17">
    <source>
        <dbReference type="PROSITE" id="PS50157"/>
    </source>
</evidence>
<feature type="region of interest" description="Disordered" evidence="16">
    <location>
        <begin position="35"/>
        <end position="67"/>
    </location>
</feature>
<keyword evidence="12" id="KW-0010">Activator</keyword>
<evidence type="ECO:0000256" key="14">
    <source>
        <dbReference type="ARBA" id="ARBA00023242"/>
    </source>
</evidence>
<dbReference type="FunFam" id="3.30.160.60:FF:000446">
    <property type="entry name" value="Zinc finger protein"/>
    <property type="match status" value="1"/>
</dbReference>
<feature type="region of interest" description="Disordered" evidence="16">
    <location>
        <begin position="395"/>
        <end position="431"/>
    </location>
</feature>
<keyword evidence="6" id="KW-0677">Repeat</keyword>
<feature type="domain" description="C2H2-type" evidence="17">
    <location>
        <begin position="70"/>
        <end position="101"/>
    </location>
</feature>
<dbReference type="Pfam" id="PF00096">
    <property type="entry name" value="zf-C2H2"/>
    <property type="match status" value="2"/>
</dbReference>
<dbReference type="SUPFAM" id="SSF57667">
    <property type="entry name" value="beta-beta-alpha zinc fingers"/>
    <property type="match status" value="5"/>
</dbReference>
<dbReference type="PANTHER" id="PTHR24379">
    <property type="entry name" value="KRAB AND ZINC FINGER DOMAIN-CONTAINING"/>
    <property type="match status" value="1"/>
</dbReference>
<dbReference type="OrthoDB" id="10014897at2759"/>
<evidence type="ECO:0000256" key="4">
    <source>
        <dbReference type="ARBA" id="ARBA00022491"/>
    </source>
</evidence>
<evidence type="ECO:0000256" key="3">
    <source>
        <dbReference type="ARBA" id="ARBA00022473"/>
    </source>
</evidence>
<gene>
    <name evidence="19" type="primary">LOC113214084</name>
</gene>
<evidence type="ECO:0000256" key="11">
    <source>
        <dbReference type="ARBA" id="ARBA00023125"/>
    </source>
</evidence>
<keyword evidence="3" id="KW-0217">Developmental protein</keyword>
<proteinExistence type="inferred from homology"/>
<feature type="domain" description="C2H2-type" evidence="17">
    <location>
        <begin position="773"/>
        <end position="800"/>
    </location>
</feature>
<dbReference type="InterPro" id="IPR013087">
    <property type="entry name" value="Znf_C2H2_type"/>
</dbReference>
<keyword evidence="7 15" id="KW-0863">Zinc-finger</keyword>
<feature type="region of interest" description="Disordered" evidence="16">
    <location>
        <begin position="271"/>
        <end position="332"/>
    </location>
</feature>
<evidence type="ECO:0000256" key="15">
    <source>
        <dbReference type="PROSITE-ProRule" id="PRU00042"/>
    </source>
</evidence>
<feature type="region of interest" description="Disordered" evidence="16">
    <location>
        <begin position="582"/>
        <end position="633"/>
    </location>
</feature>
<dbReference type="Pfam" id="PF12874">
    <property type="entry name" value="zf-met"/>
    <property type="match status" value="1"/>
</dbReference>
<evidence type="ECO:0000256" key="1">
    <source>
        <dbReference type="ARBA" id="ARBA00004123"/>
    </source>
</evidence>
<feature type="compositionally biased region" description="Low complexity" evidence="16">
    <location>
        <begin position="1380"/>
        <end position="1401"/>
    </location>
</feature>
<feature type="region of interest" description="Disordered" evidence="16">
    <location>
        <begin position="970"/>
        <end position="1024"/>
    </location>
</feature>
<dbReference type="GeneID" id="113214084"/>
<feature type="compositionally biased region" description="Low complexity" evidence="16">
    <location>
        <begin position="421"/>
        <end position="431"/>
    </location>
</feature>
<keyword evidence="18" id="KW-1185">Reference proteome</keyword>
<feature type="domain" description="C2H2-type" evidence="17">
    <location>
        <begin position="1048"/>
        <end position="1070"/>
    </location>
</feature>
<feature type="domain" description="C2H2-type" evidence="17">
    <location>
        <begin position="665"/>
        <end position="693"/>
    </location>
</feature>
<name>A0A9C6XA96_FRAOC</name>
<feature type="region of interest" description="Disordered" evidence="16">
    <location>
        <begin position="1208"/>
        <end position="1245"/>
    </location>
</feature>
<evidence type="ECO:0000256" key="2">
    <source>
        <dbReference type="ARBA" id="ARBA00006991"/>
    </source>
</evidence>
<feature type="region of interest" description="Disordered" evidence="16">
    <location>
        <begin position="1334"/>
        <end position="1446"/>
    </location>
</feature>
<comment type="similarity">
    <text evidence="2">Belongs to the krueppel C2H2-type zinc-finger protein family.</text>
</comment>
<keyword evidence="9" id="KW-0862">Zinc</keyword>
<dbReference type="Proteomes" id="UP000504606">
    <property type="component" value="Unplaced"/>
</dbReference>
<keyword evidence="13" id="KW-0804">Transcription</keyword>
<accession>A0A9C6XA96</accession>
<feature type="domain" description="C2H2-type" evidence="17">
    <location>
        <begin position="200"/>
        <end position="228"/>
    </location>
</feature>
<evidence type="ECO:0000256" key="5">
    <source>
        <dbReference type="ARBA" id="ARBA00022723"/>
    </source>
</evidence>
<dbReference type="SMART" id="SM00355">
    <property type="entry name" value="ZnF_C2H2"/>
    <property type="match status" value="24"/>
</dbReference>
<dbReference type="KEGG" id="foc:113214084"/>
<dbReference type="GO" id="GO:0005634">
    <property type="term" value="C:nucleus"/>
    <property type="evidence" value="ECO:0007669"/>
    <property type="project" value="UniProtKB-ARBA"/>
</dbReference>
<feature type="domain" description="C2H2-type" evidence="17">
    <location>
        <begin position="500"/>
        <end position="528"/>
    </location>
</feature>
<evidence type="ECO:0000256" key="9">
    <source>
        <dbReference type="ARBA" id="ARBA00022833"/>
    </source>
</evidence>
<feature type="domain" description="C2H2-type" evidence="17">
    <location>
        <begin position="1138"/>
        <end position="1165"/>
    </location>
</feature>
<dbReference type="PANTHER" id="PTHR24379:SF128">
    <property type="entry name" value="C2H2-TYPE DOMAIN-CONTAINING PROTEIN"/>
    <property type="match status" value="1"/>
</dbReference>
<feature type="compositionally biased region" description="Basic and acidic residues" evidence="16">
    <location>
        <begin position="283"/>
        <end position="293"/>
    </location>
</feature>
<feature type="domain" description="C2H2-type" evidence="17">
    <location>
        <begin position="472"/>
        <end position="496"/>
    </location>
</feature>
<evidence type="ECO:0000313" key="19">
    <source>
        <dbReference type="RefSeq" id="XP_052132021.1"/>
    </source>
</evidence>
<evidence type="ECO:0000256" key="12">
    <source>
        <dbReference type="ARBA" id="ARBA00023159"/>
    </source>
</evidence>
<dbReference type="RefSeq" id="XP_052132021.1">
    <property type="nucleotide sequence ID" value="XM_052276061.1"/>
</dbReference>
<sequence>DHLKIHMKTHDNQKPFQCTVCNRGYNTAAALTSHMQNHKKAGDSASNGGASNGRSSSRASSENTPSPGTFRCLQCGDCFRKAEDLQSHMAGQHHVDMGSPPSRSASRGLLLDSPLSRSPFPLPTLSCMYCTKDSFGSMEALQLHVQAMHGALLNGELRDLAAHAARSRPSVDDPLRGSPTTPSPSGPTTPGSTGSGGGAIPCELCTMRFNSVSGLHKHQRSVHGLVGPKFLGDPSPILCVHCSLPFPSSAAFAEHYVLVHGGGASPAALAALAARSPSPSPAGRDREQQEKPTDLSVSRKASSRRGADDKSHLGMPPSKRSKSNHDHPPLLLDGLMGRDYEAGPLLCNQCGAALPDFEAFRVHLKAHLEESGAGLRSLLGADLLGLLPPAPAGGPLGPLGSLGPPPAADEPLPGRSHRRSPASASPGAAGHGLSCPHCGVQFPTSTSEDRIGVGALLERHVAEHFLATATEFGCPTCSKLFAKPDELQKHLMDIHAHHLYRCALCQELFDSKVAIQVHFAVKHSSACPLFRCTACPSSSASSVFRSDREFGLHVRTAHATHPLLAATHAMLLQFQQKLQQREQRDLQRDREQRDREQRERDREQRDRERERDRDRDRDRERERDREVGREAETPGQQPFRCLFCRASFGSELELQFHLPTHTRQYSCPLCQETFQVEFLLDKHMQTQHSGQINGRDTPPGGEGKAAKPNGCTNGDAPDPLLNNNQAGASCDICERGDFASEAELAAHRKLAHHKNGQGATTNSTTAKNGAVSLLCAYCNESCKSRTELENHMKTHSHQGTAGLGGTGKHKCNICDELCPSAAVLAEHKLTHCKVVQGSACTVCRASVTTEEQFRSHLRQHAVQTGGNPQPQVGGASAPLCLPVQCVICRQTLVSDVEVRLHARFHLQTGGAAGQTAEQPTGSPDTAASAATCCICLQSGDAASMVPTSAAPLAGQSVSYVCADCYRRHSKLSSRSPPTTPQASRTSSPSRQSQDDGKQESRGATSVTPEKSAASQDATTPQRCGECGVKTESAAALEAHMAAAHKNTYQCIKCQASFETERDIRLHVSAHLLAEGSAANECRLCRRQLSTPLQLQLHLIEHTFAGCASFTCYICSAVFTAARGLQAHMLEHGLSARPYDCSHCGLRFFFRAELDNHTLGHHAQALAHASMQARPGDDDEAAQASFYQHLSSLSNSNGLDLHYYTVPPGGEASAAKSPRKSPGRSNGRDRDRDGRGAAPGPKQRCLICGKDMPSARALAAHLRSSHGVQDNGLGLAHGLDSDLQVCLLCKEVLPDRDALLVHLAVQHPGPGLTPGLVPPLQLEAHMALLSQAHSLQQMQHVKQEPAPAVVKEEAPDEETSVSSVPAEERATSPAAVALPSPTATVATDEAAEDSAASAPTSDGAKGEGPEEVQAIDGKVDDGERANVNDDKPKGRQGGTPENDVSDN</sequence>
<dbReference type="GO" id="GO:0008270">
    <property type="term" value="F:zinc ion binding"/>
    <property type="evidence" value="ECO:0007669"/>
    <property type="project" value="UniProtKB-KW"/>
</dbReference>
<evidence type="ECO:0000256" key="8">
    <source>
        <dbReference type="ARBA" id="ARBA00022782"/>
    </source>
</evidence>
<feature type="compositionally biased region" description="Polar residues" evidence="16">
    <location>
        <begin position="972"/>
        <end position="991"/>
    </location>
</feature>
<organism evidence="18 19">
    <name type="scientific">Frankliniella occidentalis</name>
    <name type="common">Western flower thrips</name>
    <name type="synonym">Euthrips occidentalis</name>
    <dbReference type="NCBI Taxonomy" id="133901"/>
    <lineage>
        <taxon>Eukaryota</taxon>
        <taxon>Metazoa</taxon>
        <taxon>Ecdysozoa</taxon>
        <taxon>Arthropoda</taxon>
        <taxon>Hexapoda</taxon>
        <taxon>Insecta</taxon>
        <taxon>Pterygota</taxon>
        <taxon>Neoptera</taxon>
        <taxon>Paraneoptera</taxon>
        <taxon>Thysanoptera</taxon>
        <taxon>Terebrantia</taxon>
        <taxon>Thripoidea</taxon>
        <taxon>Thripidae</taxon>
        <taxon>Frankliniella</taxon>
    </lineage>
</organism>
<feature type="region of interest" description="Disordered" evidence="16">
    <location>
        <begin position="164"/>
        <end position="197"/>
    </location>
</feature>
<evidence type="ECO:0000256" key="16">
    <source>
        <dbReference type="SAM" id="MobiDB-lite"/>
    </source>
</evidence>
<feature type="compositionally biased region" description="Basic and acidic residues" evidence="16">
    <location>
        <begin position="582"/>
        <end position="632"/>
    </location>
</feature>
<evidence type="ECO:0000256" key="7">
    <source>
        <dbReference type="ARBA" id="ARBA00022771"/>
    </source>
</evidence>
<protein>
    <submittedName>
        <fullName evidence="19">Zinc finger protein 423-like</fullName>
    </submittedName>
</protein>
<feature type="compositionally biased region" description="Low complexity" evidence="16">
    <location>
        <begin position="43"/>
        <end position="61"/>
    </location>
</feature>
<dbReference type="PROSITE" id="PS50157">
    <property type="entry name" value="ZINC_FINGER_C2H2_2"/>
    <property type="match status" value="10"/>
</dbReference>
<dbReference type="InterPro" id="IPR036236">
    <property type="entry name" value="Znf_C2H2_sf"/>
</dbReference>
<comment type="subcellular location">
    <subcellularLocation>
        <location evidence="1">Nucleus</location>
    </subcellularLocation>
</comment>
<keyword evidence="11" id="KW-0238">DNA-binding</keyword>
<dbReference type="Gene3D" id="3.30.160.60">
    <property type="entry name" value="Classic Zinc Finger"/>
    <property type="match status" value="8"/>
</dbReference>
<dbReference type="PROSITE" id="PS00028">
    <property type="entry name" value="ZINC_FINGER_C2H2_1"/>
    <property type="match status" value="17"/>
</dbReference>
<keyword evidence="5" id="KW-0479">Metal-binding</keyword>
<feature type="region of interest" description="Disordered" evidence="16">
    <location>
        <begin position="687"/>
        <end position="718"/>
    </location>
</feature>
<evidence type="ECO:0000256" key="6">
    <source>
        <dbReference type="ARBA" id="ARBA00022737"/>
    </source>
</evidence>
<evidence type="ECO:0000256" key="13">
    <source>
        <dbReference type="ARBA" id="ARBA00023163"/>
    </source>
</evidence>
<feature type="domain" description="C2H2-type" evidence="17">
    <location>
        <begin position="639"/>
        <end position="666"/>
    </location>
</feature>
<feature type="non-terminal residue" evidence="19">
    <location>
        <position position="1"/>
    </location>
</feature>
<feature type="region of interest" description="Disordered" evidence="16">
    <location>
        <begin position="90"/>
        <end position="110"/>
    </location>
</feature>
<keyword evidence="4" id="KW-0678">Repressor</keyword>
<feature type="compositionally biased region" description="Polar residues" evidence="16">
    <location>
        <begin position="1001"/>
        <end position="1021"/>
    </location>
</feature>